<dbReference type="Gene3D" id="3.20.20.220">
    <property type="match status" value="1"/>
</dbReference>
<keyword evidence="5" id="KW-0285">Flavoprotein</keyword>
<organism evidence="7 8">
    <name type="scientific">Lophiotrema nucula</name>
    <dbReference type="NCBI Taxonomy" id="690887"/>
    <lineage>
        <taxon>Eukaryota</taxon>
        <taxon>Fungi</taxon>
        <taxon>Dikarya</taxon>
        <taxon>Ascomycota</taxon>
        <taxon>Pezizomycotina</taxon>
        <taxon>Dothideomycetes</taxon>
        <taxon>Pleosporomycetidae</taxon>
        <taxon>Pleosporales</taxon>
        <taxon>Lophiotremataceae</taxon>
        <taxon>Lophiotrema</taxon>
    </lineage>
</organism>
<keyword evidence="8" id="KW-1185">Reference proteome</keyword>
<evidence type="ECO:0000256" key="5">
    <source>
        <dbReference type="RuleBase" id="RU364054"/>
    </source>
</evidence>
<name>A0A6A5YIV4_9PLEO</name>
<evidence type="ECO:0000259" key="6">
    <source>
        <dbReference type="Pfam" id="PF01619"/>
    </source>
</evidence>
<dbReference type="GO" id="GO:0010133">
    <property type="term" value="P:L-proline catabolic process to L-glutamate"/>
    <property type="evidence" value="ECO:0007669"/>
    <property type="project" value="TreeGrafter"/>
</dbReference>
<protein>
    <recommendedName>
        <fullName evidence="2 5">Proline dehydrogenase</fullName>
        <ecNumber evidence="2 5">1.5.5.2</ecNumber>
    </recommendedName>
</protein>
<dbReference type="PANTHER" id="PTHR13914">
    <property type="entry name" value="PROLINE OXIDASE"/>
    <property type="match status" value="1"/>
</dbReference>
<evidence type="ECO:0000256" key="1">
    <source>
        <dbReference type="ARBA" id="ARBA00005869"/>
    </source>
</evidence>
<comment type="catalytic activity">
    <reaction evidence="5">
        <text>L-proline + a quinone = (S)-1-pyrroline-5-carboxylate + a quinol + H(+)</text>
        <dbReference type="Rhea" id="RHEA:23784"/>
        <dbReference type="ChEBI" id="CHEBI:15378"/>
        <dbReference type="ChEBI" id="CHEBI:17388"/>
        <dbReference type="ChEBI" id="CHEBI:24646"/>
        <dbReference type="ChEBI" id="CHEBI:60039"/>
        <dbReference type="ChEBI" id="CHEBI:132124"/>
        <dbReference type="EC" id="1.5.5.2"/>
    </reaction>
</comment>
<comment type="cofactor">
    <cofactor evidence="5">
        <name>FAD</name>
        <dbReference type="ChEBI" id="CHEBI:57692"/>
    </cofactor>
</comment>
<dbReference type="InterPro" id="IPR029041">
    <property type="entry name" value="FAD-linked_oxidoreductase-like"/>
</dbReference>
<dbReference type="GO" id="GO:0005739">
    <property type="term" value="C:mitochondrion"/>
    <property type="evidence" value="ECO:0007669"/>
    <property type="project" value="TreeGrafter"/>
</dbReference>
<comment type="function">
    <text evidence="5">Converts proline to delta-1-pyrroline-5-carboxylate.</text>
</comment>
<dbReference type="EMBL" id="ML977357">
    <property type="protein sequence ID" value="KAF2107016.1"/>
    <property type="molecule type" value="Genomic_DNA"/>
</dbReference>
<evidence type="ECO:0000256" key="2">
    <source>
        <dbReference type="ARBA" id="ARBA00012695"/>
    </source>
</evidence>
<keyword evidence="5" id="KW-0274">FAD</keyword>
<dbReference type="PANTHER" id="PTHR13914:SF0">
    <property type="entry name" value="PROLINE DEHYDROGENASE 1, MITOCHONDRIAL"/>
    <property type="match status" value="1"/>
</dbReference>
<dbReference type="GO" id="GO:0004657">
    <property type="term" value="F:proline dehydrogenase activity"/>
    <property type="evidence" value="ECO:0007669"/>
    <property type="project" value="UniProtKB-EC"/>
</dbReference>
<proteinExistence type="inferred from homology"/>
<evidence type="ECO:0000256" key="4">
    <source>
        <dbReference type="ARBA" id="ARBA00023062"/>
    </source>
</evidence>
<dbReference type="OrthoDB" id="5464at2759"/>
<evidence type="ECO:0000313" key="7">
    <source>
        <dbReference type="EMBL" id="KAF2107016.1"/>
    </source>
</evidence>
<sequence length="476" mass="53025">MGSIITQRLPTLCARAIINSIRYQSTSTQSTRRNLTHASLNKGNETVAFPESVQVKHHQEHSLARLPLSSIVRSLVLGTFFTSPLLYRPGILVLGKVADSNSGLLNPDRNLLIRAIVKPLIYDHFCAGTNKAEIQRNVAKLKQIGFSGVILGYGKEYDPRKQKHGQNTKKMVEAEAEIEHWRKGNVETLQVLGEGDILAMKYTGAGKSVVQALLTGSKPPTQFNEALQEICRIAAAQGTRLFVDAEQDEFQATIDDWTVDLMRQYNRDGKALIYNTIQSYLKNSRSKLEHELSLAEKEGWTLGVKLVRGAYIGSDPRHKIHDTKAETDANYNGIVKDVLTGNILKHPTNRSSNIALFAAGHNPESVAKASDLVRTLSAQNALNTVPDFGQLQGMGDTLSCRLIQHAQRMRAGAKDSVSTPGVYKYSVWGSVQDCMQYLVRRAVENRGGTDRMKDGMNELWEELRRRMRNWAMGRRG</sequence>
<reference evidence="7" key="1">
    <citation type="journal article" date="2020" name="Stud. Mycol.">
        <title>101 Dothideomycetes genomes: a test case for predicting lifestyles and emergence of pathogens.</title>
        <authorList>
            <person name="Haridas S."/>
            <person name="Albert R."/>
            <person name="Binder M."/>
            <person name="Bloem J."/>
            <person name="Labutti K."/>
            <person name="Salamov A."/>
            <person name="Andreopoulos B."/>
            <person name="Baker S."/>
            <person name="Barry K."/>
            <person name="Bills G."/>
            <person name="Bluhm B."/>
            <person name="Cannon C."/>
            <person name="Castanera R."/>
            <person name="Culley D."/>
            <person name="Daum C."/>
            <person name="Ezra D."/>
            <person name="Gonzalez J."/>
            <person name="Henrissat B."/>
            <person name="Kuo A."/>
            <person name="Liang C."/>
            <person name="Lipzen A."/>
            <person name="Lutzoni F."/>
            <person name="Magnuson J."/>
            <person name="Mondo S."/>
            <person name="Nolan M."/>
            <person name="Ohm R."/>
            <person name="Pangilinan J."/>
            <person name="Park H.-J."/>
            <person name="Ramirez L."/>
            <person name="Alfaro M."/>
            <person name="Sun H."/>
            <person name="Tritt A."/>
            <person name="Yoshinaga Y."/>
            <person name="Zwiers L.-H."/>
            <person name="Turgeon B."/>
            <person name="Goodwin S."/>
            <person name="Spatafora J."/>
            <person name="Crous P."/>
            <person name="Grigoriev I."/>
        </authorList>
    </citation>
    <scope>NUCLEOTIDE SEQUENCE</scope>
    <source>
        <strain evidence="7">CBS 627.86</strain>
    </source>
</reference>
<gene>
    <name evidence="7" type="ORF">BDV96DRAFT_654108</name>
</gene>
<dbReference type="SUPFAM" id="SSF51730">
    <property type="entry name" value="FAD-linked oxidoreductase"/>
    <property type="match status" value="1"/>
</dbReference>
<evidence type="ECO:0000313" key="8">
    <source>
        <dbReference type="Proteomes" id="UP000799770"/>
    </source>
</evidence>
<dbReference type="Proteomes" id="UP000799770">
    <property type="component" value="Unassembled WGS sequence"/>
</dbReference>
<feature type="domain" description="Proline dehydrogenase" evidence="6">
    <location>
        <begin position="135"/>
        <end position="452"/>
    </location>
</feature>
<dbReference type="Pfam" id="PF01619">
    <property type="entry name" value="Pro_dh"/>
    <property type="match status" value="1"/>
</dbReference>
<keyword evidence="3 5" id="KW-0560">Oxidoreductase</keyword>
<comment type="similarity">
    <text evidence="1 5">Belongs to the proline oxidase family.</text>
</comment>
<dbReference type="AlphaFoldDB" id="A0A6A5YIV4"/>
<evidence type="ECO:0000256" key="3">
    <source>
        <dbReference type="ARBA" id="ARBA00023002"/>
    </source>
</evidence>
<accession>A0A6A5YIV4</accession>
<dbReference type="GO" id="GO:0071949">
    <property type="term" value="F:FAD binding"/>
    <property type="evidence" value="ECO:0007669"/>
    <property type="project" value="TreeGrafter"/>
</dbReference>
<dbReference type="InterPro" id="IPR015659">
    <property type="entry name" value="Proline_oxidase"/>
</dbReference>
<dbReference type="InterPro" id="IPR002872">
    <property type="entry name" value="Proline_DH_dom"/>
</dbReference>
<dbReference type="EC" id="1.5.5.2" evidence="2 5"/>
<keyword evidence="4 5" id="KW-0642">Proline metabolism</keyword>